<keyword evidence="3" id="KW-0813">Transport</keyword>
<dbReference type="GO" id="GO:0008281">
    <property type="term" value="F:sulfonylurea receptor activity"/>
    <property type="evidence" value="ECO:0007669"/>
    <property type="project" value="InterPro"/>
</dbReference>
<dbReference type="PRINTS" id="PR01092">
    <property type="entry name" value="SULFNYLUREAR"/>
</dbReference>
<feature type="compositionally biased region" description="Low complexity" evidence="12">
    <location>
        <begin position="686"/>
        <end position="701"/>
    </location>
</feature>
<dbReference type="InterPro" id="IPR003439">
    <property type="entry name" value="ABC_transporter-like_ATP-bd"/>
</dbReference>
<dbReference type="GO" id="GO:0140359">
    <property type="term" value="F:ABC-type transporter activity"/>
    <property type="evidence" value="ECO:0007669"/>
    <property type="project" value="InterPro"/>
</dbReference>
<feature type="transmembrane region" description="Helical" evidence="13">
    <location>
        <begin position="535"/>
        <end position="563"/>
    </location>
</feature>
<keyword evidence="10" id="KW-0675">Receptor</keyword>
<organism evidence="16 17">
    <name type="scientific">Patiria miniata</name>
    <name type="common">Bat star</name>
    <name type="synonym">Asterina miniata</name>
    <dbReference type="NCBI Taxonomy" id="46514"/>
    <lineage>
        <taxon>Eukaryota</taxon>
        <taxon>Metazoa</taxon>
        <taxon>Echinodermata</taxon>
        <taxon>Eleutherozoa</taxon>
        <taxon>Asterozoa</taxon>
        <taxon>Asteroidea</taxon>
        <taxon>Valvatacea</taxon>
        <taxon>Valvatida</taxon>
        <taxon>Asterinidae</taxon>
        <taxon>Patiria</taxon>
    </lineage>
</organism>
<keyword evidence="8 13" id="KW-1133">Transmembrane helix</keyword>
<dbReference type="PROSITE" id="PS00211">
    <property type="entry name" value="ABC_TRANSPORTER_1"/>
    <property type="match status" value="2"/>
</dbReference>
<dbReference type="InterPro" id="IPR000388">
    <property type="entry name" value="ABCC8/9"/>
</dbReference>
<feature type="domain" description="ABC transporter" evidence="14">
    <location>
        <begin position="1321"/>
        <end position="1555"/>
    </location>
</feature>
<evidence type="ECO:0000259" key="14">
    <source>
        <dbReference type="PROSITE" id="PS50893"/>
    </source>
</evidence>
<comment type="subcellular location">
    <subcellularLocation>
        <location evidence="1">Membrane</location>
        <topology evidence="1">Multi-pass membrane protein</topology>
    </subcellularLocation>
</comment>
<dbReference type="GO" id="GO:0005524">
    <property type="term" value="F:ATP binding"/>
    <property type="evidence" value="ECO:0007669"/>
    <property type="project" value="UniProtKB-KW"/>
</dbReference>
<dbReference type="Gene3D" id="1.20.1560.10">
    <property type="entry name" value="ABC transporter type 1, transmembrane domain"/>
    <property type="match status" value="2"/>
</dbReference>
<feature type="transmembrane region" description="Helical" evidence="13">
    <location>
        <begin position="1233"/>
        <end position="1256"/>
    </location>
</feature>
<dbReference type="SUPFAM" id="SSF52540">
    <property type="entry name" value="P-loop containing nucleoside triphosphate hydrolases"/>
    <property type="match status" value="2"/>
</dbReference>
<keyword evidence="5" id="KW-0677">Repeat</keyword>
<dbReference type="FunFam" id="3.40.50.300:FF:000163">
    <property type="entry name" value="Multidrug resistance-associated protein member 4"/>
    <property type="match status" value="1"/>
</dbReference>
<feature type="transmembrane region" description="Helical" evidence="13">
    <location>
        <begin position="583"/>
        <end position="606"/>
    </location>
</feature>
<evidence type="ECO:0000256" key="10">
    <source>
        <dbReference type="ARBA" id="ARBA00023170"/>
    </source>
</evidence>
<dbReference type="Pfam" id="PF00664">
    <property type="entry name" value="ABC_membrane"/>
    <property type="match status" value="2"/>
</dbReference>
<dbReference type="PROSITE" id="PS50893">
    <property type="entry name" value="ABC_TRANSPORTER_2"/>
    <property type="match status" value="2"/>
</dbReference>
<dbReference type="PANTHER" id="PTHR24223">
    <property type="entry name" value="ATP-BINDING CASSETTE SUB-FAMILY C"/>
    <property type="match status" value="1"/>
</dbReference>
<evidence type="ECO:0000313" key="16">
    <source>
        <dbReference type="EnsemblMetazoa" id="XP_038076866.1"/>
    </source>
</evidence>
<feature type="domain" description="ABC transmembrane type-1" evidence="15">
    <location>
        <begin position="306"/>
        <end position="603"/>
    </location>
</feature>
<keyword evidence="11" id="KW-0325">Glycoprotein</keyword>
<keyword evidence="9 13" id="KW-0472">Membrane</keyword>
<evidence type="ECO:0000256" key="5">
    <source>
        <dbReference type="ARBA" id="ARBA00022737"/>
    </source>
</evidence>
<dbReference type="InterPro" id="IPR027417">
    <property type="entry name" value="P-loop_NTPase"/>
</dbReference>
<feature type="transmembrane region" description="Helical" evidence="13">
    <location>
        <begin position="1047"/>
        <end position="1072"/>
    </location>
</feature>
<dbReference type="PANTHER" id="PTHR24223:SF461">
    <property type="entry name" value="ATP-BINDING CASSETTE SUB-FAMILY C MEMBER SUR"/>
    <property type="match status" value="1"/>
</dbReference>
<feature type="domain" description="ABC transporter" evidence="14">
    <location>
        <begin position="706"/>
        <end position="934"/>
    </location>
</feature>
<evidence type="ECO:0000256" key="13">
    <source>
        <dbReference type="SAM" id="Phobius"/>
    </source>
</evidence>
<dbReference type="InterPro" id="IPR017871">
    <property type="entry name" value="ABC_transporter-like_CS"/>
</dbReference>
<keyword evidence="7" id="KW-0067">ATP-binding</keyword>
<feature type="region of interest" description="Disordered" evidence="12">
    <location>
        <begin position="670"/>
        <end position="701"/>
    </location>
</feature>
<dbReference type="OMA" id="EYHAHAR"/>
<dbReference type="FunFam" id="1.20.1560.10:FF:000010">
    <property type="entry name" value="Multidrug resistance-associated ABC transporter"/>
    <property type="match status" value="1"/>
</dbReference>
<dbReference type="RefSeq" id="XP_038076866.1">
    <property type="nucleotide sequence ID" value="XM_038220938.1"/>
</dbReference>
<dbReference type="OrthoDB" id="6500128at2759"/>
<keyword evidence="4 13" id="KW-0812">Transmembrane</keyword>
<feature type="transmembrane region" description="Helical" evidence="13">
    <location>
        <begin position="996"/>
        <end position="1022"/>
    </location>
</feature>
<feature type="transmembrane region" description="Helical" evidence="13">
    <location>
        <begin position="75"/>
        <end position="93"/>
    </location>
</feature>
<evidence type="ECO:0000256" key="9">
    <source>
        <dbReference type="ARBA" id="ARBA00023136"/>
    </source>
</evidence>
<dbReference type="Gene3D" id="3.40.50.300">
    <property type="entry name" value="P-loop containing nucleotide triphosphate hydrolases"/>
    <property type="match status" value="2"/>
</dbReference>
<dbReference type="GeneID" id="119744801"/>
<dbReference type="Pfam" id="PF00005">
    <property type="entry name" value="ABC_tran"/>
    <property type="match status" value="2"/>
</dbReference>
<evidence type="ECO:0000256" key="4">
    <source>
        <dbReference type="ARBA" id="ARBA00022692"/>
    </source>
</evidence>
<evidence type="ECO:0000259" key="15">
    <source>
        <dbReference type="PROSITE" id="PS50929"/>
    </source>
</evidence>
<dbReference type="InterPro" id="IPR011527">
    <property type="entry name" value="ABC1_TM_dom"/>
</dbReference>
<evidence type="ECO:0000256" key="11">
    <source>
        <dbReference type="ARBA" id="ARBA00023180"/>
    </source>
</evidence>
<evidence type="ECO:0000256" key="8">
    <source>
        <dbReference type="ARBA" id="ARBA00022989"/>
    </source>
</evidence>
<proteinExistence type="inferred from homology"/>
<evidence type="ECO:0000256" key="6">
    <source>
        <dbReference type="ARBA" id="ARBA00022741"/>
    </source>
</evidence>
<feature type="transmembrane region" description="Helical" evidence="13">
    <location>
        <begin position="462"/>
        <end position="484"/>
    </location>
</feature>
<accession>A0A914BM83</accession>
<dbReference type="EnsemblMetazoa" id="XM_038220938.1">
    <property type="protein sequence ID" value="XP_038076866.1"/>
    <property type="gene ID" value="LOC119744801"/>
</dbReference>
<comment type="similarity">
    <text evidence="2">Belongs to the ABC transporter superfamily. ABCC family. Conjugate transporter (TC 3.A.1.208) subfamily.</text>
</comment>
<dbReference type="InterPro" id="IPR003593">
    <property type="entry name" value="AAA+_ATPase"/>
</dbReference>
<evidence type="ECO:0000256" key="12">
    <source>
        <dbReference type="SAM" id="MobiDB-lite"/>
    </source>
</evidence>
<evidence type="ECO:0000256" key="7">
    <source>
        <dbReference type="ARBA" id="ARBA00022840"/>
    </source>
</evidence>
<keyword evidence="6" id="KW-0547">Nucleotide-binding</keyword>
<evidence type="ECO:0000256" key="1">
    <source>
        <dbReference type="ARBA" id="ARBA00004141"/>
    </source>
</evidence>
<sequence length="1557" mass="173664">MYEEWEWFCGNNNTYLSTDLSSEWVGNTCFINGLALLPHVAFIFFFALALFELGCVCNNRKRGKTKYVLCYPGHTVRWLVSLASLLVLAAAIGEGVLTDETYRAWQQSTQPHYYAPSAAAFIAMVLSLVYYHHMELWQIPSMSILLLIYWVLALIGESLQLADLKHHDIVDVTVLRFDLTVLMVIAYGILLLNELNLIRIKVVGTSKLKTINEDLQNPNMHFMDDYVSLLSKATFWWMNWVFAKGYKKPLEHKDLGDIPERHRAHHNHKLFQEAFDRELDRAERKDTKPSMFRIYIDAYGTVLLEGALYKMIADVLNIIGPLCIGAITGFVAKVTISADTKPPAPHYVEFGEFFANGYVLIVTLFLVVILKASFQNMHFKVVFVVGANVRAALQSVVYKKALRLATFTTSGGQMSMGQVTNHMSADATNVQVMFQFINFMWSAPFTIIIILIFLYFEIGFSALLGASLFLVAVPIQFRVAAILANRQKLILGCSDQRLKLTNELLQGIKLLKMYAWEELYCKQIEAVRKKEVRHLLYISLCMITSVSITFGVPILVTLVAFVTFEPLYGTPLTPEITFSSLSFFNLIAIPLFQIPLSVSTVVGSIVSSKRILNFLLAPEVEGNRGKLKEHGETQENNHSKDQKKYNDASRVVFHQLVTDDLEPTISIGIQTDDTDEETGPITNGISLTESTSSPVPSSPNTDRLAIKITDGNFVWDPESTTPVLSNIDVEIPAGKLTIVIGQVGSGKSSLLAAMLNEMTTLSGNVHINDEKDGIAFAAQKPWLMNASMRENILFTTKLERKRYKGVLDACALLPDIDILPAGDKTEIGEKGINLSGGQKQRVSVARTIYADRDIIILDDPLSALDVHVGRQLFEEGIMKQLVNKNKTVILVTHQLQYLSRADLILEMKDGRIVARGSIDDIIKADPEMYEEIKQVSAVGWNDSQAESAEEERSKLKRSISVVSAELIQGDGKLIQQEEMVRGAVSYKTYMYLMSNIGWAVICFVALAVAMQSSLSVVTNFWLSDWSESGLHPANESDRTYNEYLGGYAGLSIGTALSQVLQTSAIILSFTLTAKRLHMKMLRNIVHAPLRFFDTTLVGRILNRFSNDTQIIDFRLANSYNGFTVSIMQIIASVVVVGIVMPIFLAFVVPIAILYFFLQKYYLAASREMQRLDSTSKSPVISYFSESLGGLTTIRAYRKESTFYNTILTRIDRNTTAFLYLQVGARWLGVRLDLVGALFVLIATLTTLIGSLVFNIISSSAVGLSSTYSLQISQYLNFFMRNRTEVEMQMNAVERIQHYTNVGREDYGGTEPSKGWPHTGEIRIDNVSVRYAEGLDAVIRNVSVFLKSGEKVGICGRTGSGKSSLTLALLRVIDIFEGRIFIDGVNIMSVPLMELRSSISIIPQDPVLFTGPVRANLDPERNVSDDEMWHALEIAQLKDVVSQLDGGLDAVVTEGGENYSVGQRQLFCLARAFLRKSHILIMDEATASVDMETDKILQTIVANAFADRTVLTIAHRIATIRTYDKIIVLDAGRVAEFGSPDELLADEDGMFTALVEDE</sequence>
<dbReference type="SUPFAM" id="SSF90123">
    <property type="entry name" value="ABC transporter transmembrane region"/>
    <property type="match status" value="2"/>
</dbReference>
<keyword evidence="17" id="KW-1185">Reference proteome</keyword>
<dbReference type="Proteomes" id="UP000887568">
    <property type="component" value="Unplaced"/>
</dbReference>
<dbReference type="InterPro" id="IPR050173">
    <property type="entry name" value="ABC_transporter_C-like"/>
</dbReference>
<feature type="transmembrane region" description="Helical" evidence="13">
    <location>
        <begin position="143"/>
        <end position="162"/>
    </location>
</feature>
<dbReference type="CDD" id="cd03244">
    <property type="entry name" value="ABCC_MRP_domain2"/>
    <property type="match status" value="1"/>
</dbReference>
<feature type="transmembrane region" description="Helical" evidence="13">
    <location>
        <begin position="30"/>
        <end position="54"/>
    </location>
</feature>
<feature type="transmembrane region" description="Helical" evidence="13">
    <location>
        <begin position="113"/>
        <end position="131"/>
    </location>
</feature>
<dbReference type="CDD" id="cd18602">
    <property type="entry name" value="ABC_6TM_SUR1_D2_like"/>
    <property type="match status" value="1"/>
</dbReference>
<feature type="transmembrane region" description="Helical" evidence="13">
    <location>
        <begin position="353"/>
        <end position="370"/>
    </location>
</feature>
<evidence type="ECO:0000256" key="2">
    <source>
        <dbReference type="ARBA" id="ARBA00009726"/>
    </source>
</evidence>
<protein>
    <submittedName>
        <fullName evidence="16">Uncharacterized protein</fullName>
    </submittedName>
</protein>
<evidence type="ECO:0000256" key="3">
    <source>
        <dbReference type="ARBA" id="ARBA00022448"/>
    </source>
</evidence>
<dbReference type="CDD" id="cd03250">
    <property type="entry name" value="ABCC_MRP_domain1"/>
    <property type="match status" value="1"/>
</dbReference>
<name>A0A914BM83_PATMI</name>
<dbReference type="GO" id="GO:0016887">
    <property type="term" value="F:ATP hydrolysis activity"/>
    <property type="evidence" value="ECO:0007669"/>
    <property type="project" value="InterPro"/>
</dbReference>
<feature type="transmembrane region" description="Helical" evidence="13">
    <location>
        <begin position="315"/>
        <end position="333"/>
    </location>
</feature>
<dbReference type="SMART" id="SM00382">
    <property type="entry name" value="AAA"/>
    <property type="match status" value="2"/>
</dbReference>
<evidence type="ECO:0000313" key="17">
    <source>
        <dbReference type="Proteomes" id="UP000887568"/>
    </source>
</evidence>
<dbReference type="FunFam" id="3.40.50.300:FF:002366">
    <property type="entry name" value="Uncharacterized protein"/>
    <property type="match status" value="1"/>
</dbReference>
<reference evidence="16" key="1">
    <citation type="submission" date="2022-11" db="UniProtKB">
        <authorList>
            <consortium name="EnsemblMetazoa"/>
        </authorList>
    </citation>
    <scope>IDENTIFICATION</scope>
</reference>
<dbReference type="PROSITE" id="PS50929">
    <property type="entry name" value="ABC_TM1F"/>
    <property type="match status" value="2"/>
</dbReference>
<feature type="transmembrane region" description="Helical" evidence="13">
    <location>
        <begin position="1129"/>
        <end position="1157"/>
    </location>
</feature>
<dbReference type="FunFam" id="1.20.1560.10:FF:000006">
    <property type="entry name" value="ATP-binding cassette, sub-family C (CFTR/MRP), member 9"/>
    <property type="match status" value="1"/>
</dbReference>
<dbReference type="GO" id="GO:0032991">
    <property type="term" value="C:protein-containing complex"/>
    <property type="evidence" value="ECO:0007669"/>
    <property type="project" value="UniProtKB-ARBA"/>
</dbReference>
<dbReference type="InterPro" id="IPR036640">
    <property type="entry name" value="ABC1_TM_sf"/>
</dbReference>
<dbReference type="GO" id="GO:0006813">
    <property type="term" value="P:potassium ion transport"/>
    <property type="evidence" value="ECO:0007669"/>
    <property type="project" value="InterPro"/>
</dbReference>
<feature type="transmembrane region" description="Helical" evidence="13">
    <location>
        <begin position="436"/>
        <end position="456"/>
    </location>
</feature>
<feature type="transmembrane region" description="Helical" evidence="13">
    <location>
        <begin position="174"/>
        <end position="192"/>
    </location>
</feature>
<feature type="region of interest" description="Disordered" evidence="12">
    <location>
        <begin position="625"/>
        <end position="644"/>
    </location>
</feature>
<dbReference type="GO" id="GO:0005886">
    <property type="term" value="C:plasma membrane"/>
    <property type="evidence" value="ECO:0007669"/>
    <property type="project" value="UniProtKB-ARBA"/>
</dbReference>
<feature type="domain" description="ABC transmembrane type-1" evidence="15">
    <location>
        <begin position="1003"/>
        <end position="1287"/>
    </location>
</feature>